<comment type="caution">
    <text evidence="2">The sequence shown here is derived from an EMBL/GenBank/DDBJ whole genome shotgun (WGS) entry which is preliminary data.</text>
</comment>
<keyword evidence="1" id="KW-1133">Transmembrane helix</keyword>
<keyword evidence="3" id="KW-1185">Reference proteome</keyword>
<proteinExistence type="predicted"/>
<gene>
    <name evidence="2" type="ORF">HNQ52_002469</name>
</gene>
<feature type="transmembrane region" description="Helical" evidence="1">
    <location>
        <begin position="20"/>
        <end position="46"/>
    </location>
</feature>
<dbReference type="AlphaFoldDB" id="A0A7W8D6P2"/>
<evidence type="ECO:0000313" key="3">
    <source>
        <dbReference type="Proteomes" id="UP000521199"/>
    </source>
</evidence>
<dbReference type="EMBL" id="JACHHP010000004">
    <property type="protein sequence ID" value="MBB5208919.1"/>
    <property type="molecule type" value="Genomic_DNA"/>
</dbReference>
<name>A0A7W8D6P2_9GAMM</name>
<evidence type="ECO:0000313" key="2">
    <source>
        <dbReference type="EMBL" id="MBB5208919.1"/>
    </source>
</evidence>
<sequence>MRPMFFALQPPRNPLLRFALALIGVAILGFFTVFGVLVAGAVLVGFGLRRAWLHLRGATPGAAPVRPADPDVIEGEFSVVDKPRTPLHWR</sequence>
<dbReference type="RefSeq" id="WP_246387802.1">
    <property type="nucleotide sequence ID" value="NZ_JACHHP010000004.1"/>
</dbReference>
<dbReference type="Proteomes" id="UP000521199">
    <property type="component" value="Unassembled WGS sequence"/>
</dbReference>
<keyword evidence="1" id="KW-0812">Transmembrane</keyword>
<accession>A0A7W8D6P2</accession>
<organism evidence="2 3">
    <name type="scientific">Chiayiivirga flava</name>
    <dbReference type="NCBI Taxonomy" id="659595"/>
    <lineage>
        <taxon>Bacteria</taxon>
        <taxon>Pseudomonadati</taxon>
        <taxon>Pseudomonadota</taxon>
        <taxon>Gammaproteobacteria</taxon>
        <taxon>Lysobacterales</taxon>
        <taxon>Lysobacteraceae</taxon>
        <taxon>Chiayiivirga</taxon>
    </lineage>
</organism>
<keyword evidence="1" id="KW-0472">Membrane</keyword>
<reference evidence="2 3" key="1">
    <citation type="submission" date="2020-08" db="EMBL/GenBank/DDBJ databases">
        <title>Genomic Encyclopedia of Type Strains, Phase IV (KMG-IV): sequencing the most valuable type-strain genomes for metagenomic binning, comparative biology and taxonomic classification.</title>
        <authorList>
            <person name="Goeker M."/>
        </authorList>
    </citation>
    <scope>NUCLEOTIDE SEQUENCE [LARGE SCALE GENOMIC DNA]</scope>
    <source>
        <strain evidence="2 3">DSM 24163</strain>
    </source>
</reference>
<evidence type="ECO:0000256" key="1">
    <source>
        <dbReference type="SAM" id="Phobius"/>
    </source>
</evidence>
<protein>
    <submittedName>
        <fullName evidence="2">Uncharacterized protein</fullName>
    </submittedName>
</protein>